<evidence type="ECO:0000256" key="1">
    <source>
        <dbReference type="ARBA" id="ARBA00004123"/>
    </source>
</evidence>
<proteinExistence type="inferred from homology"/>
<dbReference type="Pfam" id="PF07052">
    <property type="entry name" value="Hep_59"/>
    <property type="match status" value="1"/>
</dbReference>
<feature type="region of interest" description="Disordered" evidence="4">
    <location>
        <begin position="129"/>
        <end position="157"/>
    </location>
</feature>
<keyword evidence="3" id="KW-0539">Nucleus</keyword>
<organism evidence="5 6">
    <name type="scientific">Paraglomus brasilianum</name>
    <dbReference type="NCBI Taxonomy" id="144538"/>
    <lineage>
        <taxon>Eukaryota</taxon>
        <taxon>Fungi</taxon>
        <taxon>Fungi incertae sedis</taxon>
        <taxon>Mucoromycota</taxon>
        <taxon>Glomeromycotina</taxon>
        <taxon>Glomeromycetes</taxon>
        <taxon>Paraglomerales</taxon>
        <taxon>Paraglomeraceae</taxon>
        <taxon>Paraglomus</taxon>
    </lineage>
</organism>
<evidence type="ECO:0000313" key="5">
    <source>
        <dbReference type="EMBL" id="CAG8468075.1"/>
    </source>
</evidence>
<protein>
    <submittedName>
        <fullName evidence="5">8620_t:CDS:1</fullName>
    </submittedName>
</protein>
<feature type="compositionally biased region" description="Basic residues" evidence="4">
    <location>
        <begin position="1"/>
        <end position="11"/>
    </location>
</feature>
<reference evidence="5" key="1">
    <citation type="submission" date="2021-06" db="EMBL/GenBank/DDBJ databases">
        <authorList>
            <person name="Kallberg Y."/>
            <person name="Tangrot J."/>
            <person name="Rosling A."/>
        </authorList>
    </citation>
    <scope>NUCLEOTIDE SEQUENCE</scope>
    <source>
        <strain evidence="5">BR232B</strain>
    </source>
</reference>
<dbReference type="PANTHER" id="PTHR13486">
    <property type="entry name" value="TELOMERE LENGTH AND SILENCING PROTEIN 1 TLS1 FAMILY MEMBER"/>
    <property type="match status" value="1"/>
</dbReference>
<dbReference type="AlphaFoldDB" id="A0A9N8W1S9"/>
<dbReference type="GO" id="GO:0000398">
    <property type="term" value="P:mRNA splicing, via spliceosome"/>
    <property type="evidence" value="ECO:0007669"/>
    <property type="project" value="TreeGrafter"/>
</dbReference>
<comment type="caution">
    <text evidence="5">The sequence shown here is derived from an EMBL/GenBank/DDBJ whole genome shotgun (WGS) entry which is preliminary data.</text>
</comment>
<comment type="subcellular location">
    <subcellularLocation>
        <location evidence="1">Nucleus</location>
    </subcellularLocation>
</comment>
<dbReference type="PANTHER" id="PTHR13486:SF2">
    <property type="entry name" value="SPLICING FACTOR C9ORF78"/>
    <property type="match status" value="1"/>
</dbReference>
<dbReference type="OrthoDB" id="5627at2759"/>
<dbReference type="InterPro" id="IPR010756">
    <property type="entry name" value="Tls1-like"/>
</dbReference>
<feature type="region of interest" description="Disordered" evidence="4">
    <location>
        <begin position="218"/>
        <end position="274"/>
    </location>
</feature>
<comment type="similarity">
    <text evidence="2">Belongs to the TLS1 family.</text>
</comment>
<feature type="compositionally biased region" description="Acidic residues" evidence="4">
    <location>
        <begin position="145"/>
        <end position="157"/>
    </location>
</feature>
<sequence length="285" mass="33053">MSGKRTYRRRTTASDDEDETKEKSQGLTENKDEGESLSVTIEELIELRKYRQRPQGIEAKKLSKGDPKKKKKRDDDPWKAKTGGLVDRDALKSEKEDESDSEQRKIMLDSFTKQTNVLDVDKHMMAYIEEEMSKRRGQASSKREEDEDAPLPNPEDELFQLPEHLKIETKPISEGNVQLSTTMLTAIPEVDLGIDVRLKNIEDTEKAKRKLLEQRQHRTLNEPEEFSGINHAATNRFYRTRPPSKEVDRVQPDQSDKVSQQKTGGRREMATDDIVAERFKKRLRR</sequence>
<feature type="region of interest" description="Disordered" evidence="4">
    <location>
        <begin position="50"/>
        <end position="115"/>
    </location>
</feature>
<name>A0A9N8W1S9_9GLOM</name>
<dbReference type="Proteomes" id="UP000789739">
    <property type="component" value="Unassembled WGS sequence"/>
</dbReference>
<feature type="region of interest" description="Disordered" evidence="4">
    <location>
        <begin position="1"/>
        <end position="37"/>
    </location>
</feature>
<gene>
    <name evidence="5" type="ORF">PBRASI_LOCUS933</name>
</gene>
<evidence type="ECO:0000313" key="6">
    <source>
        <dbReference type="Proteomes" id="UP000789739"/>
    </source>
</evidence>
<feature type="compositionally biased region" description="Basic and acidic residues" evidence="4">
    <location>
        <begin position="243"/>
        <end position="256"/>
    </location>
</feature>
<feature type="compositionally biased region" description="Basic and acidic residues" evidence="4">
    <location>
        <begin position="86"/>
        <end position="107"/>
    </location>
</feature>
<feature type="compositionally biased region" description="Basic and acidic residues" evidence="4">
    <location>
        <begin position="20"/>
        <end position="34"/>
    </location>
</feature>
<accession>A0A9N8W1S9</accession>
<evidence type="ECO:0000256" key="3">
    <source>
        <dbReference type="ARBA" id="ARBA00023242"/>
    </source>
</evidence>
<keyword evidence="6" id="KW-1185">Reference proteome</keyword>
<evidence type="ECO:0000256" key="4">
    <source>
        <dbReference type="SAM" id="MobiDB-lite"/>
    </source>
</evidence>
<dbReference type="EMBL" id="CAJVPI010000054">
    <property type="protein sequence ID" value="CAG8468075.1"/>
    <property type="molecule type" value="Genomic_DNA"/>
</dbReference>
<feature type="compositionally biased region" description="Basic and acidic residues" evidence="4">
    <location>
        <begin position="265"/>
        <end position="274"/>
    </location>
</feature>
<dbReference type="GO" id="GO:0005681">
    <property type="term" value="C:spliceosomal complex"/>
    <property type="evidence" value="ECO:0007669"/>
    <property type="project" value="TreeGrafter"/>
</dbReference>
<evidence type="ECO:0000256" key="2">
    <source>
        <dbReference type="ARBA" id="ARBA00007643"/>
    </source>
</evidence>